<sequence>MKIIQVKIKNFRSYANEVIVDFEDLTAFVGKNDIGKSTILEALDIFFDGGVIKIDKNDINKECVKNGDNEIQISVVFDNYPKKLVLDASNLTNLEEEYLLNQNNKLEIIKKYPNAGKPKIFLKAYHPTNEECKNLHSLKITDLKKITKEKNIMCDNLTKSAELRKAIWQHYSDNLQLQEVEIELNKEEAKSIWEQLERKLPHYALFQSDRTNNDGDNEIQNPLKSAVAQIFKDEKISDKLQAIAEEVINKLQEVTNLTLEKLKDMNPEIAKTLNPKIPTIEQLKWADVFKSVSIAGDEDIPINKRGSGVKRMILLNFFRAEAERRKNNNEKSNIIYAIEEPETSQHQYHQRLLIEALEKLSKEEGIQIIITTHSPSIVKQLQFENIRLVKNNNNIKEIVKLEKHVLPIPSLNEINYLAFDEADEEYHNELYGYIDLQQLLKEYFKDKPTQKYINSKTEKEEYPTKTKYIRDQIHHPENIHNPKFTFEELQQSIKDMRDFIQANKGS</sequence>
<keyword evidence="2" id="KW-0067">ATP-binding</keyword>
<evidence type="ECO:0000259" key="1">
    <source>
        <dbReference type="Pfam" id="PF13175"/>
    </source>
</evidence>
<dbReference type="InterPro" id="IPR041685">
    <property type="entry name" value="AAA_GajA/Old/RecF-like"/>
</dbReference>
<dbReference type="AlphaFoldDB" id="A0A6F9L911"/>
<protein>
    <submittedName>
        <fullName evidence="2">ATP-binding protein</fullName>
    </submittedName>
</protein>
<comment type="caution">
    <text evidence="2">The sequence shown here is derived from an EMBL/GenBank/DDBJ whole genome shotgun (WGS) entry which is preliminary data.</text>
</comment>
<dbReference type="EMBL" id="AANNON010000017">
    <property type="protein sequence ID" value="EDP6656521.1"/>
    <property type="molecule type" value="Genomic_DNA"/>
</dbReference>
<dbReference type="InterPro" id="IPR027417">
    <property type="entry name" value="P-loop_NTPase"/>
</dbReference>
<evidence type="ECO:0000313" key="2">
    <source>
        <dbReference type="EMBL" id="EDP6656521.1"/>
    </source>
</evidence>
<dbReference type="Gene3D" id="3.40.50.300">
    <property type="entry name" value="P-loop containing nucleotide triphosphate hydrolases"/>
    <property type="match status" value="1"/>
</dbReference>
<organism evidence="2">
    <name type="scientific">Campylobacter jejuni</name>
    <dbReference type="NCBI Taxonomy" id="197"/>
    <lineage>
        <taxon>Bacteria</taxon>
        <taxon>Pseudomonadati</taxon>
        <taxon>Campylobacterota</taxon>
        <taxon>Epsilonproteobacteria</taxon>
        <taxon>Campylobacterales</taxon>
        <taxon>Campylobacteraceae</taxon>
        <taxon>Campylobacter</taxon>
    </lineage>
</organism>
<dbReference type="SUPFAM" id="SSF52540">
    <property type="entry name" value="P-loop containing nucleoside triphosphate hydrolases"/>
    <property type="match status" value="1"/>
</dbReference>
<reference evidence="2" key="1">
    <citation type="submission" date="2019-08" db="EMBL/GenBank/DDBJ databases">
        <authorList>
            <person name="Ashton P.M."/>
            <person name="Dallman T."/>
            <person name="Nair S."/>
            <person name="De Pinna E."/>
            <person name="Peters T."/>
            <person name="Grant K."/>
        </authorList>
    </citation>
    <scope>NUCLEOTIDE SEQUENCE</scope>
    <source>
        <strain evidence="2">405978</strain>
    </source>
</reference>
<feature type="domain" description="Endonuclease GajA/Old nuclease/RecF-like AAA" evidence="1">
    <location>
        <begin position="1"/>
        <end position="378"/>
    </location>
</feature>
<gene>
    <name evidence="2" type="ORF">FVY41_07080</name>
</gene>
<keyword evidence="2" id="KW-0547">Nucleotide-binding</keyword>
<proteinExistence type="predicted"/>
<dbReference type="PANTHER" id="PTHR43581:SF4">
    <property type="entry name" value="ATP_GTP PHOSPHATASE"/>
    <property type="match status" value="1"/>
</dbReference>
<dbReference type="Pfam" id="PF13175">
    <property type="entry name" value="AAA_15"/>
    <property type="match status" value="1"/>
</dbReference>
<dbReference type="InterPro" id="IPR051396">
    <property type="entry name" value="Bact_Antivir_Def_Nuclease"/>
</dbReference>
<accession>A0A6F9L911</accession>
<dbReference type="GO" id="GO:0005524">
    <property type="term" value="F:ATP binding"/>
    <property type="evidence" value="ECO:0007669"/>
    <property type="project" value="UniProtKB-KW"/>
</dbReference>
<name>A0A6F9L911_CAMJU</name>
<dbReference type="PANTHER" id="PTHR43581">
    <property type="entry name" value="ATP/GTP PHOSPHATASE"/>
    <property type="match status" value="1"/>
</dbReference>